<dbReference type="InterPro" id="IPR035969">
    <property type="entry name" value="Rab-GAP_TBC_sf"/>
</dbReference>
<gene>
    <name evidence="3" type="ORF">F3Y22_tig00111088pilonHSYRG00127</name>
</gene>
<dbReference type="SUPFAM" id="SSF47923">
    <property type="entry name" value="Ypt/Rab-GAP domain of gyp1p"/>
    <property type="match status" value="3"/>
</dbReference>
<dbReference type="InterPro" id="IPR000195">
    <property type="entry name" value="Rab-GAP-TBC_dom"/>
</dbReference>
<keyword evidence="4" id="KW-1185">Reference proteome</keyword>
<comment type="caution">
    <text evidence="3">The sequence shown here is derived from an EMBL/GenBank/DDBJ whole genome shotgun (WGS) entry which is preliminary data.</text>
</comment>
<dbReference type="GO" id="GO:0031267">
    <property type="term" value="F:small GTPase binding"/>
    <property type="evidence" value="ECO:0007669"/>
    <property type="project" value="TreeGrafter"/>
</dbReference>
<dbReference type="PANTHER" id="PTHR47219">
    <property type="entry name" value="RAB GTPASE-ACTIVATING PROTEIN 1-LIKE"/>
    <property type="match status" value="1"/>
</dbReference>
<dbReference type="PANTHER" id="PTHR47219:SF20">
    <property type="entry name" value="TBC1 DOMAIN FAMILY MEMBER 2B"/>
    <property type="match status" value="1"/>
</dbReference>
<evidence type="ECO:0000259" key="2">
    <source>
        <dbReference type="Pfam" id="PF00566"/>
    </source>
</evidence>
<name>A0A6A2Z3E6_HIBSY</name>
<evidence type="ECO:0000256" key="1">
    <source>
        <dbReference type="SAM" id="SignalP"/>
    </source>
</evidence>
<feature type="domain" description="Rab-GAP TBC" evidence="2">
    <location>
        <begin position="211"/>
        <end position="257"/>
    </location>
</feature>
<dbReference type="Pfam" id="PF00566">
    <property type="entry name" value="RabGAP-TBC"/>
    <property type="match status" value="2"/>
</dbReference>
<dbReference type="Pfam" id="PF07172">
    <property type="entry name" value="GRP"/>
    <property type="match status" value="1"/>
</dbReference>
<feature type="signal peptide" evidence="1">
    <location>
        <begin position="1"/>
        <end position="28"/>
    </location>
</feature>
<proteinExistence type="predicted"/>
<dbReference type="InterPro" id="IPR010800">
    <property type="entry name" value="GRP"/>
</dbReference>
<evidence type="ECO:0000313" key="3">
    <source>
        <dbReference type="EMBL" id="KAE8685910.1"/>
    </source>
</evidence>
<dbReference type="Proteomes" id="UP000436088">
    <property type="component" value="Unassembled WGS sequence"/>
</dbReference>
<dbReference type="Gene3D" id="1.10.472.80">
    <property type="entry name" value="Ypt/Rab-GAP domain of gyp1p, domain 3"/>
    <property type="match status" value="1"/>
</dbReference>
<feature type="chain" id="PRO_5025517657" evidence="1">
    <location>
        <begin position="29"/>
        <end position="363"/>
    </location>
</feature>
<dbReference type="Gene3D" id="1.10.8.270">
    <property type="entry name" value="putative rabgap domain of human tbc1 domain family member 14 like domains"/>
    <property type="match status" value="1"/>
</dbReference>
<feature type="domain" description="Rab-GAP TBC" evidence="2">
    <location>
        <begin position="114"/>
        <end position="153"/>
    </location>
</feature>
<keyword evidence="1" id="KW-0732">Signal</keyword>
<protein>
    <submittedName>
        <fullName evidence="3">Tubulin-folding cofactor A-like</fullName>
    </submittedName>
</protein>
<dbReference type="AlphaFoldDB" id="A0A6A2Z3E6"/>
<reference evidence="3" key="1">
    <citation type="submission" date="2019-09" db="EMBL/GenBank/DDBJ databases">
        <title>Draft genome information of white flower Hibiscus syriacus.</title>
        <authorList>
            <person name="Kim Y.-M."/>
        </authorList>
    </citation>
    <scope>NUCLEOTIDE SEQUENCE [LARGE SCALE GENOMIC DNA]</scope>
    <source>
        <strain evidence="3">YM2019G1</strain>
    </source>
</reference>
<dbReference type="EMBL" id="VEPZ02001227">
    <property type="protein sequence ID" value="KAE8685910.1"/>
    <property type="molecule type" value="Genomic_DNA"/>
</dbReference>
<organism evidence="3 4">
    <name type="scientific">Hibiscus syriacus</name>
    <name type="common">Rose of Sharon</name>
    <dbReference type="NCBI Taxonomy" id="106335"/>
    <lineage>
        <taxon>Eukaryota</taxon>
        <taxon>Viridiplantae</taxon>
        <taxon>Streptophyta</taxon>
        <taxon>Embryophyta</taxon>
        <taxon>Tracheophyta</taxon>
        <taxon>Spermatophyta</taxon>
        <taxon>Magnoliopsida</taxon>
        <taxon>eudicotyledons</taxon>
        <taxon>Gunneridae</taxon>
        <taxon>Pentapetalae</taxon>
        <taxon>rosids</taxon>
        <taxon>malvids</taxon>
        <taxon>Malvales</taxon>
        <taxon>Malvaceae</taxon>
        <taxon>Malvoideae</taxon>
        <taxon>Hibiscus</taxon>
    </lineage>
</organism>
<sequence>MGSNSKSFLFLALLAALVVLLLSSKVAARDLAEATTEKNHGTQKTKANLGESKYGYYGNRGYGNSGNGYPTRPIGYGGTNLPDPIPSGSGYPTYPGGGGQFYYKYLGENYNDVMDLPRTFPGHPWLDTPEGHAALQRVLVGYSFRDSDVGYCQCKEYTLVQFAVSPLKGSFPSSGSAGVKPFMSCAHQSIFQSTMKVNVKVHSYGFNNLKMGLNYVAALLLLVMKTEEDAFWMLAILLENVLVNDCYTNNLSGCHVEQRTTLRVWDVLFYEGAKGLFNVALAIFEMKEDELLLTHQVGDVINILQRTTHHLFDPDELLTVAFDKIGFMTTNTISKQRKKQEPEVMKELDQRLKRLNSLRTDDK</sequence>
<evidence type="ECO:0000313" key="4">
    <source>
        <dbReference type="Proteomes" id="UP000436088"/>
    </source>
</evidence>
<dbReference type="InterPro" id="IPR050302">
    <property type="entry name" value="Rab_GAP_TBC_domain"/>
</dbReference>
<dbReference type="GO" id="GO:0005096">
    <property type="term" value="F:GTPase activator activity"/>
    <property type="evidence" value="ECO:0007669"/>
    <property type="project" value="TreeGrafter"/>
</dbReference>
<accession>A0A6A2Z3E6</accession>